<dbReference type="InterPro" id="IPR036047">
    <property type="entry name" value="F-box-like_dom_sf"/>
</dbReference>
<comment type="caution">
    <text evidence="2">The sequence shown here is derived from an EMBL/GenBank/DDBJ whole genome shotgun (WGS) entry which is preliminary data.</text>
</comment>
<dbReference type="AlphaFoldDB" id="A0A4Y9Z117"/>
<organism evidence="2 3">
    <name type="scientific">Dentipellis fragilis</name>
    <dbReference type="NCBI Taxonomy" id="205917"/>
    <lineage>
        <taxon>Eukaryota</taxon>
        <taxon>Fungi</taxon>
        <taxon>Dikarya</taxon>
        <taxon>Basidiomycota</taxon>
        <taxon>Agaricomycotina</taxon>
        <taxon>Agaricomycetes</taxon>
        <taxon>Russulales</taxon>
        <taxon>Hericiaceae</taxon>
        <taxon>Dentipellis</taxon>
    </lineage>
</organism>
<keyword evidence="3" id="KW-1185">Reference proteome</keyword>
<reference evidence="2 3" key="1">
    <citation type="submission" date="2019-02" db="EMBL/GenBank/DDBJ databases">
        <title>Genome sequencing of the rare red list fungi Dentipellis fragilis.</title>
        <authorList>
            <person name="Buettner E."/>
            <person name="Kellner H."/>
        </authorList>
    </citation>
    <scope>NUCLEOTIDE SEQUENCE [LARGE SCALE GENOMIC DNA]</scope>
    <source>
        <strain evidence="2 3">DSM 105465</strain>
    </source>
</reference>
<gene>
    <name evidence="2" type="ORF">EVG20_g4066</name>
</gene>
<evidence type="ECO:0000313" key="3">
    <source>
        <dbReference type="Proteomes" id="UP000298327"/>
    </source>
</evidence>
<sequence>MLSSLRSHYDTLGLSYISHLPAEVLVRIFEALRQIEPPEDITKCLCESHLCADRHNIIGWLKVTHVCRQWRQAALAYPRLWSDIIFTLGPQWRDEMLLRSCAAPISMAMRIYSQFDLTPTTPDEVRDILNIISRHLEHTRYLNLSVPSDDWDLIIPLLYRKVPSLEEVKFVVNAGILTLPPDIFGQYAPRLSRLSLSGWRIPCLSRLKSLELCDDIIACALALKHLSLPSTSDQQIHCKLNETVGRHVELIFPWLDSRLKSSSIMGMWISDRPAGIHIVAFDECIWHDDDDDDDDHYLRVYPDSSPILDLSITRSTGQQSIPHLIQTICRRLPLTDLFFLSMISGEIWDVQHWFNTFGCLEKVSEVRIGLACGSSFCKALAEAGPFHPVREGSAKDDGPLFFNLDCLTLTHISISEIMPAFLHCQHFQRLTLRIIHCDIDIMTLKALEDVVEGNLEWDGRYDMPDEFGSENDSD</sequence>
<dbReference type="Gene3D" id="1.20.1280.50">
    <property type="match status" value="1"/>
</dbReference>
<dbReference type="InterPro" id="IPR001810">
    <property type="entry name" value="F-box_dom"/>
</dbReference>
<dbReference type="OrthoDB" id="2999674at2759"/>
<dbReference type="SUPFAM" id="SSF81383">
    <property type="entry name" value="F-box domain"/>
    <property type="match status" value="1"/>
</dbReference>
<evidence type="ECO:0000313" key="2">
    <source>
        <dbReference type="EMBL" id="TFY67089.1"/>
    </source>
</evidence>
<protein>
    <recommendedName>
        <fullName evidence="1">F-box domain-containing protein</fullName>
    </recommendedName>
</protein>
<name>A0A4Y9Z117_9AGAM</name>
<feature type="domain" description="F-box" evidence="1">
    <location>
        <begin position="17"/>
        <end position="86"/>
    </location>
</feature>
<accession>A0A4Y9Z117</accession>
<dbReference type="Pfam" id="PF12937">
    <property type="entry name" value="F-box-like"/>
    <property type="match status" value="1"/>
</dbReference>
<dbReference type="Proteomes" id="UP000298327">
    <property type="component" value="Unassembled WGS sequence"/>
</dbReference>
<evidence type="ECO:0000259" key="1">
    <source>
        <dbReference type="Pfam" id="PF12937"/>
    </source>
</evidence>
<proteinExistence type="predicted"/>
<dbReference type="SUPFAM" id="SSF52047">
    <property type="entry name" value="RNI-like"/>
    <property type="match status" value="1"/>
</dbReference>
<dbReference type="EMBL" id="SEOQ01000200">
    <property type="protein sequence ID" value="TFY67089.1"/>
    <property type="molecule type" value="Genomic_DNA"/>
</dbReference>